<reference evidence="2" key="1">
    <citation type="journal article" date="2020" name="Stud. Mycol.">
        <title>101 Dothideomycetes genomes: a test case for predicting lifestyles and emergence of pathogens.</title>
        <authorList>
            <person name="Haridas S."/>
            <person name="Albert R."/>
            <person name="Binder M."/>
            <person name="Bloem J."/>
            <person name="Labutti K."/>
            <person name="Salamov A."/>
            <person name="Andreopoulos B."/>
            <person name="Baker S."/>
            <person name="Barry K."/>
            <person name="Bills G."/>
            <person name="Bluhm B."/>
            <person name="Cannon C."/>
            <person name="Castanera R."/>
            <person name="Culley D."/>
            <person name="Daum C."/>
            <person name="Ezra D."/>
            <person name="Gonzalez J."/>
            <person name="Henrissat B."/>
            <person name="Kuo A."/>
            <person name="Liang C."/>
            <person name="Lipzen A."/>
            <person name="Lutzoni F."/>
            <person name="Magnuson J."/>
            <person name="Mondo S."/>
            <person name="Nolan M."/>
            <person name="Ohm R."/>
            <person name="Pangilinan J."/>
            <person name="Park H.-J."/>
            <person name="Ramirez L."/>
            <person name="Alfaro M."/>
            <person name="Sun H."/>
            <person name="Tritt A."/>
            <person name="Yoshinaga Y."/>
            <person name="Zwiers L.-H."/>
            <person name="Turgeon B."/>
            <person name="Goodwin S."/>
            <person name="Spatafora J."/>
            <person name="Crous P."/>
            <person name="Grigoriev I."/>
        </authorList>
    </citation>
    <scope>NUCLEOTIDE SEQUENCE</scope>
    <source>
        <strain evidence="2">CBS 473.64</strain>
    </source>
</reference>
<organism evidence="2 3">
    <name type="scientific">Massarina eburnea CBS 473.64</name>
    <dbReference type="NCBI Taxonomy" id="1395130"/>
    <lineage>
        <taxon>Eukaryota</taxon>
        <taxon>Fungi</taxon>
        <taxon>Dikarya</taxon>
        <taxon>Ascomycota</taxon>
        <taxon>Pezizomycotina</taxon>
        <taxon>Dothideomycetes</taxon>
        <taxon>Pleosporomycetidae</taxon>
        <taxon>Pleosporales</taxon>
        <taxon>Massarineae</taxon>
        <taxon>Massarinaceae</taxon>
        <taxon>Massarina</taxon>
    </lineage>
</organism>
<dbReference type="EMBL" id="MU006801">
    <property type="protein sequence ID" value="KAF2636025.1"/>
    <property type="molecule type" value="Genomic_DNA"/>
</dbReference>
<gene>
    <name evidence="2" type="ORF">P280DRAFT_163202</name>
</gene>
<evidence type="ECO:0000313" key="2">
    <source>
        <dbReference type="EMBL" id="KAF2636025.1"/>
    </source>
</evidence>
<evidence type="ECO:0000313" key="3">
    <source>
        <dbReference type="Proteomes" id="UP000799753"/>
    </source>
</evidence>
<feature type="compositionally biased region" description="Basic and acidic residues" evidence="1">
    <location>
        <begin position="51"/>
        <end position="72"/>
    </location>
</feature>
<feature type="compositionally biased region" description="Low complexity" evidence="1">
    <location>
        <begin position="274"/>
        <end position="286"/>
    </location>
</feature>
<feature type="region of interest" description="Disordered" evidence="1">
    <location>
        <begin position="1"/>
        <end position="22"/>
    </location>
</feature>
<feature type="region of interest" description="Disordered" evidence="1">
    <location>
        <begin position="44"/>
        <end position="145"/>
    </location>
</feature>
<name>A0A6A6RLJ9_9PLEO</name>
<dbReference type="Proteomes" id="UP000799753">
    <property type="component" value="Unassembled WGS sequence"/>
</dbReference>
<proteinExistence type="predicted"/>
<dbReference type="AlphaFoldDB" id="A0A6A6RLJ9"/>
<sequence>MKAHPELSALEGGKGAAAYSENHDIQPSAMKIRLESLGNVKQTAFPGVERGGGKRLREASPIRPGEMEHENHPNAMTTPLPSLEGKKRAPGIGQSLDSKCRKPNPTKVEKHIEDEYMANTEDAGTPEINTSKDSRPPMKRSKNSHLIRQRRIKHVFTTFPVFPEDEDDCPIPGMPSPSPMPAGHGNHTPIRWDVIEQIVREKKKRRRLTPLEAVDEWHRRLAVTEYEVAYQRAELARKEKKEQELVEVSGGGAQTSSSLIPTPTSCPHGIPDSAANANNPAHNNNNPPYLAAELRKIALRRAEAYTYEHDEIAAFKRDCRDAIEHAPNKGTAQPGVQLIIRMAWLRIGEVRRWREREMELLGEYERGVWREFGGGEVRWR</sequence>
<evidence type="ECO:0000256" key="1">
    <source>
        <dbReference type="SAM" id="MobiDB-lite"/>
    </source>
</evidence>
<protein>
    <submittedName>
        <fullName evidence="2">Uncharacterized protein</fullName>
    </submittedName>
</protein>
<feature type="region of interest" description="Disordered" evidence="1">
    <location>
        <begin position="266"/>
        <end position="286"/>
    </location>
</feature>
<keyword evidence="3" id="KW-1185">Reference proteome</keyword>
<accession>A0A6A6RLJ9</accession>